<feature type="binding site" evidence="13">
    <location>
        <position position="160"/>
    </location>
    <ligand>
        <name>Zn(2+)</name>
        <dbReference type="ChEBI" id="CHEBI:29105"/>
    </ligand>
</feature>
<dbReference type="SUPFAM" id="SSF57770">
    <property type="entry name" value="Methionyl-tRNA synthetase (MetRS), Zn-domain"/>
    <property type="match status" value="1"/>
</dbReference>
<feature type="short sequence motif" description="'KMSKS' region" evidence="13">
    <location>
        <begin position="348"/>
        <end position="352"/>
    </location>
</feature>
<dbReference type="InterPro" id="IPR014729">
    <property type="entry name" value="Rossmann-like_a/b/a_fold"/>
</dbReference>
<evidence type="ECO:0000256" key="2">
    <source>
        <dbReference type="ARBA" id="ARBA00004496"/>
    </source>
</evidence>
<evidence type="ECO:0000256" key="8">
    <source>
        <dbReference type="ARBA" id="ARBA00022833"/>
    </source>
</evidence>
<dbReference type="Pfam" id="PF08264">
    <property type="entry name" value="Anticodon_1"/>
    <property type="match status" value="1"/>
</dbReference>
<dbReference type="PANTHER" id="PTHR45765">
    <property type="entry name" value="METHIONINE--TRNA LIGASE"/>
    <property type="match status" value="1"/>
</dbReference>
<dbReference type="PANTHER" id="PTHR45765:SF1">
    <property type="entry name" value="METHIONINE--TRNA LIGASE, CYTOPLASMIC"/>
    <property type="match status" value="1"/>
</dbReference>
<feature type="domain" description="Methionyl/Valyl/Leucyl/Isoleucyl-tRNA synthetase anticodon-binding" evidence="14">
    <location>
        <begin position="433"/>
        <end position="527"/>
    </location>
</feature>
<dbReference type="PROSITE" id="PS00178">
    <property type="entry name" value="AA_TRNA_LIGASE_I"/>
    <property type="match status" value="1"/>
</dbReference>
<evidence type="ECO:0000313" key="17">
    <source>
        <dbReference type="Proteomes" id="UP000236173"/>
    </source>
</evidence>
<dbReference type="GO" id="GO:0046872">
    <property type="term" value="F:metal ion binding"/>
    <property type="evidence" value="ECO:0007669"/>
    <property type="project" value="UniProtKB-KW"/>
</dbReference>
<proteinExistence type="inferred from homology"/>
<dbReference type="CDD" id="cd07957">
    <property type="entry name" value="Anticodon_Ia_Met"/>
    <property type="match status" value="1"/>
</dbReference>
<dbReference type="PRINTS" id="PR01041">
    <property type="entry name" value="TRNASYNTHMET"/>
</dbReference>
<dbReference type="InterPro" id="IPR009080">
    <property type="entry name" value="tRNAsynth_Ia_anticodon-bd"/>
</dbReference>
<organism evidence="16 17">
    <name type="scientific">Candidatus Fervidibacter japonicus</name>
    <dbReference type="NCBI Taxonomy" id="2035412"/>
    <lineage>
        <taxon>Bacteria</taxon>
        <taxon>Candidatus Fervidibacterota</taxon>
        <taxon>Candidatus Fervidibacter</taxon>
    </lineage>
</organism>
<dbReference type="InterPro" id="IPR013155">
    <property type="entry name" value="M/V/L/I-tRNA-synth_anticd-bd"/>
</dbReference>
<comment type="similarity">
    <text evidence="3 13">Belongs to the class-I aminoacyl-tRNA synthetase family. MetG type 1 subfamily.</text>
</comment>
<keyword evidence="9 13" id="KW-0067">ATP-binding</keyword>
<accession>A0A2H5XDF6</accession>
<dbReference type="NCBIfam" id="NF001100">
    <property type="entry name" value="PRK00133.1"/>
    <property type="match status" value="1"/>
</dbReference>
<sequence length="597" mass="69016">MPERIFIGVAWPYANGPLHLGHIAGAYLPADIFARYHRLKGNEVVMISGSDAHGAPITLQADKEGVSPRDLFERYHRLFLQVWQQFAISFDLYTHTDTENHHRIAQTMFLRLKERGYLITQKQLQMYSEASRRFLPDRYVIGICPHCGYERARGDQCEKCGALLEPTQLLNPKSLLDGTTPVLRETEHFFLNLPAFEERLRRYVAEHEPLWRPNVYRFTHNYLAQGLQPRPITRDLDWGIPVPVAGFEGKVLYVWFEAVIGYLSGTIEWARLQRADGRGTGDEWKVFWYDPATRSYYFIGKDNIPFHTLIWPAELMGAERLSEDDGAVTFVLPYDVPANEFLNLEGDKFSTSRHWAVWAHDVATRFNPDAFRYYLTAIAPETADTEFTWADFVRRNNDELVGWWGNLVHRALTFTARNFDGRVPFPSALTDRDRAVERHAEETLMTVDQLLSTCKFKRALAEAMEFVRTLNRYWDEQQPWQTIKTDKERTATVCYVTLRAIDTLKVMLTPFMPFTCERLHHMLGYDGNLVGEFAVQEIAETTRTHWVLRYRPARGAPQWQPSALPPGQPLRDIAPLFAKLDEKVAEEERAKLGKPSG</sequence>
<feature type="domain" description="Methionyl/Leucyl tRNA synthetase" evidence="15">
    <location>
        <begin position="6"/>
        <end position="411"/>
    </location>
</feature>
<comment type="cofactor">
    <cofactor evidence="13">
        <name>Zn(2+)</name>
        <dbReference type="ChEBI" id="CHEBI:29105"/>
    </cofactor>
    <text evidence="13">Binds 1 zinc ion per subunit.</text>
</comment>
<dbReference type="EMBL" id="BEHT01000023">
    <property type="protein sequence ID" value="GBC99218.1"/>
    <property type="molecule type" value="Genomic_DNA"/>
</dbReference>
<dbReference type="InterPro" id="IPR014758">
    <property type="entry name" value="Met-tRNA_synth"/>
</dbReference>
<dbReference type="Gene3D" id="3.40.50.620">
    <property type="entry name" value="HUPs"/>
    <property type="match status" value="1"/>
</dbReference>
<dbReference type="Gene3D" id="2.20.28.20">
    <property type="entry name" value="Methionyl-tRNA synthetase, Zn-domain"/>
    <property type="match status" value="1"/>
</dbReference>
<evidence type="ECO:0000256" key="5">
    <source>
        <dbReference type="ARBA" id="ARBA00022598"/>
    </source>
</evidence>
<dbReference type="Proteomes" id="UP000236173">
    <property type="component" value="Unassembled WGS sequence"/>
</dbReference>
<keyword evidence="5 13" id="KW-0436">Ligase</keyword>
<feature type="binding site" evidence="13">
    <location>
        <position position="351"/>
    </location>
    <ligand>
        <name>ATP</name>
        <dbReference type="ChEBI" id="CHEBI:30616"/>
    </ligand>
</feature>
<feature type="short sequence motif" description="'HIGH' region" evidence="13">
    <location>
        <begin position="12"/>
        <end position="22"/>
    </location>
</feature>
<dbReference type="AlphaFoldDB" id="A0A2H5XDF6"/>
<dbReference type="GO" id="GO:0006431">
    <property type="term" value="P:methionyl-tRNA aminoacylation"/>
    <property type="evidence" value="ECO:0007669"/>
    <property type="project" value="UniProtKB-UniRule"/>
</dbReference>
<comment type="catalytic activity">
    <reaction evidence="12 13">
        <text>tRNA(Met) + L-methionine + ATP = L-methionyl-tRNA(Met) + AMP + diphosphate</text>
        <dbReference type="Rhea" id="RHEA:13481"/>
        <dbReference type="Rhea" id="RHEA-COMP:9667"/>
        <dbReference type="Rhea" id="RHEA-COMP:9698"/>
        <dbReference type="ChEBI" id="CHEBI:30616"/>
        <dbReference type="ChEBI" id="CHEBI:33019"/>
        <dbReference type="ChEBI" id="CHEBI:57844"/>
        <dbReference type="ChEBI" id="CHEBI:78442"/>
        <dbReference type="ChEBI" id="CHEBI:78530"/>
        <dbReference type="ChEBI" id="CHEBI:456215"/>
        <dbReference type="EC" id="6.1.1.10"/>
    </reaction>
</comment>
<dbReference type="FunFam" id="2.20.28.20:FF:000001">
    <property type="entry name" value="Methionine--tRNA ligase"/>
    <property type="match status" value="1"/>
</dbReference>
<protein>
    <recommendedName>
        <fullName evidence="13">Methionine--tRNA ligase</fullName>
        <ecNumber evidence="13">6.1.1.10</ecNumber>
    </recommendedName>
    <alternativeName>
        <fullName evidence="13">Methionyl-tRNA synthetase</fullName>
        <shortName evidence="13">MetRS</shortName>
    </alternativeName>
</protein>
<evidence type="ECO:0000259" key="14">
    <source>
        <dbReference type="Pfam" id="PF08264"/>
    </source>
</evidence>
<keyword evidence="8 13" id="KW-0862">Zinc</keyword>
<evidence type="ECO:0000259" key="15">
    <source>
        <dbReference type="Pfam" id="PF09334"/>
    </source>
</evidence>
<name>A0A2H5XDF6_9BACT</name>
<evidence type="ECO:0000256" key="10">
    <source>
        <dbReference type="ARBA" id="ARBA00022917"/>
    </source>
</evidence>
<comment type="subunit">
    <text evidence="13">Monomer.</text>
</comment>
<dbReference type="GO" id="GO:0005829">
    <property type="term" value="C:cytosol"/>
    <property type="evidence" value="ECO:0007669"/>
    <property type="project" value="TreeGrafter"/>
</dbReference>
<evidence type="ECO:0000256" key="4">
    <source>
        <dbReference type="ARBA" id="ARBA00022490"/>
    </source>
</evidence>
<keyword evidence="10 13" id="KW-0648">Protein biosynthesis</keyword>
<evidence type="ECO:0000256" key="6">
    <source>
        <dbReference type="ARBA" id="ARBA00022723"/>
    </source>
</evidence>
<evidence type="ECO:0000313" key="16">
    <source>
        <dbReference type="EMBL" id="GBC99218.1"/>
    </source>
</evidence>
<dbReference type="InterPro" id="IPR033911">
    <property type="entry name" value="MetRS_core"/>
</dbReference>
<dbReference type="InterPro" id="IPR001412">
    <property type="entry name" value="aa-tRNA-synth_I_CS"/>
</dbReference>
<keyword evidence="7 13" id="KW-0547">Nucleotide-binding</keyword>
<evidence type="ECO:0000256" key="3">
    <source>
        <dbReference type="ARBA" id="ARBA00008258"/>
    </source>
</evidence>
<dbReference type="GO" id="GO:0004825">
    <property type="term" value="F:methionine-tRNA ligase activity"/>
    <property type="evidence" value="ECO:0007669"/>
    <property type="project" value="UniProtKB-UniRule"/>
</dbReference>
<dbReference type="SUPFAM" id="SSF47323">
    <property type="entry name" value="Anticodon-binding domain of a subclass of class I aminoacyl-tRNA synthetases"/>
    <property type="match status" value="1"/>
</dbReference>
<evidence type="ECO:0000256" key="9">
    <source>
        <dbReference type="ARBA" id="ARBA00022840"/>
    </source>
</evidence>
<dbReference type="InterPro" id="IPR015413">
    <property type="entry name" value="Methionyl/Leucyl_tRNA_Synth"/>
</dbReference>
<dbReference type="Gene3D" id="1.10.730.10">
    <property type="entry name" value="Isoleucyl-tRNA Synthetase, Domain 1"/>
    <property type="match status" value="1"/>
</dbReference>
<evidence type="ECO:0000256" key="12">
    <source>
        <dbReference type="ARBA" id="ARBA00047364"/>
    </source>
</evidence>
<keyword evidence="4 13" id="KW-0963">Cytoplasm</keyword>
<evidence type="ECO:0000256" key="1">
    <source>
        <dbReference type="ARBA" id="ARBA00003314"/>
    </source>
</evidence>
<feature type="binding site" evidence="13">
    <location>
        <position position="144"/>
    </location>
    <ligand>
        <name>Zn(2+)</name>
        <dbReference type="ChEBI" id="CHEBI:29105"/>
    </ligand>
</feature>
<evidence type="ECO:0000256" key="13">
    <source>
        <dbReference type="HAMAP-Rule" id="MF_00098"/>
    </source>
</evidence>
<evidence type="ECO:0000256" key="11">
    <source>
        <dbReference type="ARBA" id="ARBA00023146"/>
    </source>
</evidence>
<comment type="subcellular location">
    <subcellularLocation>
        <location evidence="2 13">Cytoplasm</location>
    </subcellularLocation>
</comment>
<dbReference type="InterPro" id="IPR029038">
    <property type="entry name" value="MetRS_Zn"/>
</dbReference>
<dbReference type="HAMAP" id="MF_00098">
    <property type="entry name" value="Met_tRNA_synth_type1"/>
    <property type="match status" value="1"/>
</dbReference>
<dbReference type="SUPFAM" id="SSF52374">
    <property type="entry name" value="Nucleotidylyl transferase"/>
    <property type="match status" value="1"/>
</dbReference>
<evidence type="ECO:0000256" key="7">
    <source>
        <dbReference type="ARBA" id="ARBA00022741"/>
    </source>
</evidence>
<dbReference type="Pfam" id="PF09334">
    <property type="entry name" value="tRNA-synt_1g"/>
    <property type="match status" value="1"/>
</dbReference>
<dbReference type="InterPro" id="IPR041872">
    <property type="entry name" value="Anticodon_Met"/>
</dbReference>
<keyword evidence="11 13" id="KW-0030">Aminoacyl-tRNA synthetase</keyword>
<reference evidence="17" key="1">
    <citation type="submission" date="2017-09" db="EMBL/GenBank/DDBJ databases">
        <title>Metaegenomics of thermophilic ammonia-oxidizing enrichment culture.</title>
        <authorList>
            <person name="Kato S."/>
            <person name="Suzuki K."/>
        </authorList>
    </citation>
    <scope>NUCLEOTIDE SEQUENCE [LARGE SCALE GENOMIC DNA]</scope>
</reference>
<dbReference type="EC" id="6.1.1.10" evidence="13"/>
<dbReference type="CDD" id="cd00814">
    <property type="entry name" value="MetRS_core"/>
    <property type="match status" value="1"/>
</dbReference>
<dbReference type="InterPro" id="IPR023458">
    <property type="entry name" value="Met-tRNA_ligase_1"/>
</dbReference>
<keyword evidence="6 13" id="KW-0479">Metal-binding</keyword>
<comment type="caution">
    <text evidence="16">The sequence shown here is derived from an EMBL/GenBank/DDBJ whole genome shotgun (WGS) entry which is preliminary data.</text>
</comment>
<dbReference type="GO" id="GO:0005524">
    <property type="term" value="F:ATP binding"/>
    <property type="evidence" value="ECO:0007669"/>
    <property type="project" value="UniProtKB-UniRule"/>
</dbReference>
<gene>
    <name evidence="16" type="primary">metG_2</name>
    <name evidence="13" type="synonym">metG</name>
    <name evidence="16" type="ORF">HRbin17_01740</name>
</gene>
<feature type="binding site" evidence="13">
    <location>
        <position position="147"/>
    </location>
    <ligand>
        <name>Zn(2+)</name>
        <dbReference type="ChEBI" id="CHEBI:29105"/>
    </ligand>
</feature>
<comment type="function">
    <text evidence="1 13">Is required not only for elongation of protein synthesis but also for the initiation of all mRNA translation through initiator tRNA(fMet) aminoacylation.</text>
</comment>
<dbReference type="NCBIfam" id="TIGR00398">
    <property type="entry name" value="metG"/>
    <property type="match status" value="1"/>
</dbReference>
<feature type="binding site" evidence="13">
    <location>
        <position position="157"/>
    </location>
    <ligand>
        <name>Zn(2+)</name>
        <dbReference type="ChEBI" id="CHEBI:29105"/>
    </ligand>
</feature>